<feature type="transmembrane region" description="Helical" evidence="1">
    <location>
        <begin position="45"/>
        <end position="66"/>
    </location>
</feature>
<dbReference type="AlphaFoldDB" id="A0A926DY47"/>
<gene>
    <name evidence="2" type="ORF">H8711_01325</name>
</gene>
<feature type="transmembrane region" description="Helical" evidence="1">
    <location>
        <begin position="126"/>
        <end position="148"/>
    </location>
</feature>
<feature type="transmembrane region" description="Helical" evidence="1">
    <location>
        <begin position="207"/>
        <end position="230"/>
    </location>
</feature>
<keyword evidence="1" id="KW-0472">Membrane</keyword>
<evidence type="ECO:0000313" key="3">
    <source>
        <dbReference type="Proteomes" id="UP000653127"/>
    </source>
</evidence>
<feature type="transmembrane region" description="Helical" evidence="1">
    <location>
        <begin position="348"/>
        <end position="366"/>
    </location>
</feature>
<keyword evidence="3" id="KW-1185">Reference proteome</keyword>
<sequence length="376" mass="38910">MRLEKTKEHGRLGALLLTGGCALLAVALLRGAQVAGEGVREGLRLCADVVIPSLFPFMVLAGFLATSRASVVLNQVLLPLTKLLRLPTQAASPLLMGLIGGYPVGARTLSVMVSQRRISQRDASRLLCFCVNAGPPFLLCAVGVGMFGSLQLGALLLAAQVGSSLLIGLAMGLFARRQGEDSGGAREGFRPYSVCFVQSVTDGCSGMINICAFVVLFSAITALLSASGAVETAGQLLTQWFPALDAGFLESAFFGVLEVTTGCRALAAHGHAGLLAAAALLSFSGLSVIFQVLAAVHGSGIDTRPFLISRPVHAAVTLGLFCLLLRLFPQALTVWSGLSHPAQVTAGPLGGSASLLLMCAVFLIGFQGPAQHIKKS</sequence>
<accession>A0A926DY47</accession>
<feature type="transmembrane region" description="Helical" evidence="1">
    <location>
        <begin position="274"/>
        <end position="296"/>
    </location>
</feature>
<feature type="transmembrane region" description="Helical" evidence="1">
    <location>
        <begin position="308"/>
        <end position="328"/>
    </location>
</feature>
<evidence type="ECO:0000313" key="2">
    <source>
        <dbReference type="EMBL" id="MBC8545579.1"/>
    </source>
</evidence>
<keyword evidence="1" id="KW-1133">Transmembrane helix</keyword>
<organism evidence="2 3">
    <name type="scientific">Ligaoa zhengdingensis</name>
    <dbReference type="NCBI Taxonomy" id="2763658"/>
    <lineage>
        <taxon>Bacteria</taxon>
        <taxon>Bacillati</taxon>
        <taxon>Bacillota</taxon>
        <taxon>Clostridia</taxon>
        <taxon>Eubacteriales</taxon>
        <taxon>Oscillospiraceae</taxon>
        <taxon>Ligaoa</taxon>
    </lineage>
</organism>
<dbReference type="Proteomes" id="UP000653127">
    <property type="component" value="Unassembled WGS sequence"/>
</dbReference>
<protein>
    <recommendedName>
        <fullName evidence="4">Sporulation integral membrane protein YlbJ</fullName>
    </recommendedName>
</protein>
<feature type="transmembrane region" description="Helical" evidence="1">
    <location>
        <begin position="154"/>
        <end position="175"/>
    </location>
</feature>
<evidence type="ECO:0000256" key="1">
    <source>
        <dbReference type="SAM" id="Phobius"/>
    </source>
</evidence>
<dbReference type="EMBL" id="JACRST010000001">
    <property type="protein sequence ID" value="MBC8545579.1"/>
    <property type="molecule type" value="Genomic_DNA"/>
</dbReference>
<keyword evidence="1" id="KW-0812">Transmembrane</keyword>
<comment type="caution">
    <text evidence="2">The sequence shown here is derived from an EMBL/GenBank/DDBJ whole genome shotgun (WGS) entry which is preliminary data.</text>
</comment>
<reference evidence="2" key="1">
    <citation type="submission" date="2020-08" db="EMBL/GenBank/DDBJ databases">
        <title>Genome public.</title>
        <authorList>
            <person name="Liu C."/>
            <person name="Sun Q."/>
        </authorList>
    </citation>
    <scope>NUCLEOTIDE SEQUENCE</scope>
    <source>
        <strain evidence="2">NSJ-31</strain>
    </source>
</reference>
<feature type="transmembrane region" description="Helical" evidence="1">
    <location>
        <begin position="12"/>
        <end position="33"/>
    </location>
</feature>
<proteinExistence type="predicted"/>
<name>A0A926DY47_9FIRM</name>
<evidence type="ECO:0008006" key="4">
    <source>
        <dbReference type="Google" id="ProtNLM"/>
    </source>
</evidence>
<dbReference type="RefSeq" id="WP_249281731.1">
    <property type="nucleotide sequence ID" value="NZ_JACRST010000001.1"/>
</dbReference>